<comment type="caution">
    <text evidence="1">The sequence shown here is derived from an EMBL/GenBank/DDBJ whole genome shotgun (WGS) entry which is preliminary data.</text>
</comment>
<evidence type="ECO:0000313" key="2">
    <source>
        <dbReference type="Proteomes" id="UP000828941"/>
    </source>
</evidence>
<keyword evidence="2" id="KW-1185">Reference proteome</keyword>
<dbReference type="Proteomes" id="UP000828941">
    <property type="component" value="Chromosome 7"/>
</dbReference>
<dbReference type="EMBL" id="CM039432">
    <property type="protein sequence ID" value="KAI4331854.1"/>
    <property type="molecule type" value="Genomic_DNA"/>
</dbReference>
<sequence>MKLEIASLKEKIEAGQGRKYFPVEKQILSFWHKGLGENLTIEQNNLKDNDILMVYIPQVERMPTGPRPIDEVIPVGTKVPAVARDPAVGQAANPQVQAPQPAVPASGPNADPLNLFPQSMLQELEKQNPNPMQFIQEHQSEFSRLMNEHIEGKEDPATAVPQSVILTPEERAAIQRMSY</sequence>
<gene>
    <name evidence="1" type="ORF">L6164_016808</name>
</gene>
<accession>A0ACB9N7S7</accession>
<reference evidence="1 2" key="1">
    <citation type="journal article" date="2022" name="DNA Res.">
        <title>Chromosomal-level genome assembly of the orchid tree Bauhinia variegata (Leguminosae; Cercidoideae) supports the allotetraploid origin hypothesis of Bauhinia.</title>
        <authorList>
            <person name="Zhong Y."/>
            <person name="Chen Y."/>
            <person name="Zheng D."/>
            <person name="Pang J."/>
            <person name="Liu Y."/>
            <person name="Luo S."/>
            <person name="Meng S."/>
            <person name="Qian L."/>
            <person name="Wei D."/>
            <person name="Dai S."/>
            <person name="Zhou R."/>
        </authorList>
    </citation>
    <scope>NUCLEOTIDE SEQUENCE [LARGE SCALE GENOMIC DNA]</scope>
    <source>
        <strain evidence="1">BV-YZ2020</strain>
    </source>
</reference>
<protein>
    <submittedName>
        <fullName evidence="1">Uncharacterized protein</fullName>
    </submittedName>
</protein>
<proteinExistence type="predicted"/>
<evidence type="ECO:0000313" key="1">
    <source>
        <dbReference type="EMBL" id="KAI4331854.1"/>
    </source>
</evidence>
<name>A0ACB9N7S7_BAUVA</name>
<organism evidence="1 2">
    <name type="scientific">Bauhinia variegata</name>
    <name type="common">Purple orchid tree</name>
    <name type="synonym">Phanera variegata</name>
    <dbReference type="NCBI Taxonomy" id="167791"/>
    <lineage>
        <taxon>Eukaryota</taxon>
        <taxon>Viridiplantae</taxon>
        <taxon>Streptophyta</taxon>
        <taxon>Embryophyta</taxon>
        <taxon>Tracheophyta</taxon>
        <taxon>Spermatophyta</taxon>
        <taxon>Magnoliopsida</taxon>
        <taxon>eudicotyledons</taxon>
        <taxon>Gunneridae</taxon>
        <taxon>Pentapetalae</taxon>
        <taxon>rosids</taxon>
        <taxon>fabids</taxon>
        <taxon>Fabales</taxon>
        <taxon>Fabaceae</taxon>
        <taxon>Cercidoideae</taxon>
        <taxon>Cercideae</taxon>
        <taxon>Bauhiniinae</taxon>
        <taxon>Bauhinia</taxon>
    </lineage>
</organism>